<evidence type="ECO:0000256" key="2">
    <source>
        <dbReference type="ARBA" id="ARBA00009036"/>
    </source>
</evidence>
<feature type="region of interest" description="Disordered" evidence="5">
    <location>
        <begin position="1"/>
        <end position="21"/>
    </location>
</feature>
<name>A0A8E0VHE2_9TREM</name>
<keyword evidence="7" id="KW-1185">Reference proteome</keyword>
<comment type="function">
    <text evidence="1">Tropomyosin, in association with the troponin complex, plays a central role in the calcium dependent regulation of muscle contraction.</text>
</comment>
<evidence type="ECO:0000256" key="5">
    <source>
        <dbReference type="SAM" id="MobiDB-lite"/>
    </source>
</evidence>
<dbReference type="Proteomes" id="UP000728185">
    <property type="component" value="Unassembled WGS sequence"/>
</dbReference>
<accession>A0A8E0VHE2</accession>
<dbReference type="AlphaFoldDB" id="A0A8E0VHE2"/>
<comment type="caution">
    <text evidence="6">The sequence shown here is derived from an EMBL/GenBank/DDBJ whole genome shotgun (WGS) entry which is preliminary data.</text>
</comment>
<organism evidence="6 7">
    <name type="scientific">Fasciolopsis buskii</name>
    <dbReference type="NCBI Taxonomy" id="27845"/>
    <lineage>
        <taxon>Eukaryota</taxon>
        <taxon>Metazoa</taxon>
        <taxon>Spiralia</taxon>
        <taxon>Lophotrochozoa</taxon>
        <taxon>Platyhelminthes</taxon>
        <taxon>Trematoda</taxon>
        <taxon>Digenea</taxon>
        <taxon>Plagiorchiida</taxon>
        <taxon>Echinostomata</taxon>
        <taxon>Echinostomatoidea</taxon>
        <taxon>Fasciolidae</taxon>
        <taxon>Fasciolopsis</taxon>
    </lineage>
</organism>
<dbReference type="Pfam" id="PF00261">
    <property type="entry name" value="Tropomyosin"/>
    <property type="match status" value="1"/>
</dbReference>
<gene>
    <name evidence="6" type="ORF">FBUS_02112</name>
</gene>
<sequence>MKALEISEQESAQREESYEETIRDLTERLKAAEQRAAEAERQVSKLQNEVDHLEDDLLAEKVRYKDLSGELDQTFAELTGY</sequence>
<evidence type="ECO:0000313" key="7">
    <source>
        <dbReference type="Proteomes" id="UP000728185"/>
    </source>
</evidence>
<dbReference type="OrthoDB" id="128924at2759"/>
<evidence type="ECO:0000313" key="6">
    <source>
        <dbReference type="EMBL" id="KAA0193854.1"/>
    </source>
</evidence>
<reference evidence="6" key="1">
    <citation type="submission" date="2019-05" db="EMBL/GenBank/DDBJ databases">
        <title>Annotation for the trematode Fasciolopsis buski.</title>
        <authorList>
            <person name="Choi Y.-J."/>
        </authorList>
    </citation>
    <scope>NUCLEOTIDE SEQUENCE</scope>
    <source>
        <strain evidence="6">HT</strain>
        <tissue evidence="6">Whole worm</tissue>
    </source>
</reference>
<dbReference type="Gene3D" id="1.20.5.170">
    <property type="match status" value="1"/>
</dbReference>
<comment type="similarity">
    <text evidence="2">Belongs to the tropomyosin family.</text>
</comment>
<evidence type="ECO:0000256" key="1">
    <source>
        <dbReference type="ARBA" id="ARBA00002987"/>
    </source>
</evidence>
<feature type="compositionally biased region" description="Basic and acidic residues" evidence="5">
    <location>
        <begin position="11"/>
        <end position="21"/>
    </location>
</feature>
<evidence type="ECO:0000256" key="4">
    <source>
        <dbReference type="ARBA" id="ARBA00023054"/>
    </source>
</evidence>
<protein>
    <submittedName>
        <fullName evidence="6">Tropomyosin</fullName>
    </submittedName>
</protein>
<dbReference type="InterPro" id="IPR000533">
    <property type="entry name" value="Tropomyosin"/>
</dbReference>
<keyword evidence="3" id="KW-0677">Repeat</keyword>
<dbReference type="EMBL" id="LUCM01004751">
    <property type="protein sequence ID" value="KAA0193854.1"/>
    <property type="molecule type" value="Genomic_DNA"/>
</dbReference>
<keyword evidence="4" id="KW-0175">Coiled coil</keyword>
<dbReference type="SUPFAM" id="SSF57997">
    <property type="entry name" value="Tropomyosin"/>
    <property type="match status" value="1"/>
</dbReference>
<dbReference type="PANTHER" id="PTHR19269">
    <property type="entry name" value="TROPOMYOSIN"/>
    <property type="match status" value="1"/>
</dbReference>
<proteinExistence type="inferred from homology"/>
<evidence type="ECO:0000256" key="3">
    <source>
        <dbReference type="ARBA" id="ARBA00022737"/>
    </source>
</evidence>